<reference evidence="2 3" key="1">
    <citation type="submission" date="2024-09" db="EMBL/GenBank/DDBJ databases">
        <authorList>
            <person name="Sun Q."/>
            <person name="Mori K."/>
        </authorList>
    </citation>
    <scope>NUCLEOTIDE SEQUENCE [LARGE SCALE GENOMIC DNA]</scope>
    <source>
        <strain evidence="2 3">CECT 8726</strain>
    </source>
</reference>
<dbReference type="EMBL" id="JBHMEA010000049">
    <property type="protein sequence ID" value="MFB9233533.1"/>
    <property type="molecule type" value="Genomic_DNA"/>
</dbReference>
<keyword evidence="1" id="KW-1133">Transmembrane helix</keyword>
<dbReference type="Proteomes" id="UP001589683">
    <property type="component" value="Unassembled WGS sequence"/>
</dbReference>
<accession>A0ABV5JJA9</accession>
<gene>
    <name evidence="2" type="ORF">ACFFUT_17200</name>
</gene>
<keyword evidence="3" id="KW-1185">Reference proteome</keyword>
<keyword evidence="1" id="KW-0812">Transmembrane</keyword>
<name>A0ABV5JJA9_9RHOB</name>
<evidence type="ECO:0000313" key="2">
    <source>
        <dbReference type="EMBL" id="MFB9233533.1"/>
    </source>
</evidence>
<dbReference type="InterPro" id="IPR019253">
    <property type="entry name" value="DUF2244_TM"/>
</dbReference>
<evidence type="ECO:0000256" key="1">
    <source>
        <dbReference type="SAM" id="Phobius"/>
    </source>
</evidence>
<keyword evidence="1" id="KW-0472">Membrane</keyword>
<evidence type="ECO:0000313" key="3">
    <source>
        <dbReference type="Proteomes" id="UP001589683"/>
    </source>
</evidence>
<comment type="caution">
    <text evidence="2">The sequence shown here is derived from an EMBL/GenBank/DDBJ whole genome shotgun (WGS) entry which is preliminary data.</text>
</comment>
<sequence length="179" mass="20193">MPYEWTGTTKEASGKSGASYAFSDGHPPVCTLSLWPFRSLPKRGFVIFIAATCILLLLPLLPLLGTPFVWTLLPFLLGAVALIWYFLNRSYCDGELLELLSIWPDRIELIRHNPRGPQQEWSANPHWVRVQIHPASGPVPSYVTLTGEGREVEIGAFLSEDERKALFTEINEQLSYLRP</sequence>
<protein>
    <submittedName>
        <fullName evidence="2">DUF2244 domain-containing protein</fullName>
    </submittedName>
</protein>
<proteinExistence type="predicted"/>
<dbReference type="RefSeq" id="WP_213888437.1">
    <property type="nucleotide sequence ID" value="NZ_JAGFNU010000003.1"/>
</dbReference>
<feature type="transmembrane region" description="Helical" evidence="1">
    <location>
        <begin position="44"/>
        <end position="62"/>
    </location>
</feature>
<dbReference type="Pfam" id="PF10003">
    <property type="entry name" value="DUF2244"/>
    <property type="match status" value="1"/>
</dbReference>
<organism evidence="2 3">
    <name type="scientific">Pseudohalocynthiibacter aestuariivivens</name>
    <dbReference type="NCBI Taxonomy" id="1591409"/>
    <lineage>
        <taxon>Bacteria</taxon>
        <taxon>Pseudomonadati</taxon>
        <taxon>Pseudomonadota</taxon>
        <taxon>Alphaproteobacteria</taxon>
        <taxon>Rhodobacterales</taxon>
        <taxon>Paracoccaceae</taxon>
        <taxon>Pseudohalocynthiibacter</taxon>
    </lineage>
</organism>
<feature type="transmembrane region" description="Helical" evidence="1">
    <location>
        <begin position="68"/>
        <end position="87"/>
    </location>
</feature>